<sequence>MKCHEYMFLERDNEDELGVTNTLITENKSKTAYTSLQDQKLHARHRIFFFAAGHVFFLLTRLTTNENSGEKEAPDTEDLVLSTRRIGVNSSETRWTGISFSCSDIYANYGQKKRRLHTKKVAASSVNPRQKCSQTTQRENS</sequence>
<feature type="compositionally biased region" description="Polar residues" evidence="1">
    <location>
        <begin position="124"/>
        <end position="141"/>
    </location>
</feature>
<name>A0A6G5AI71_RHIMP</name>
<dbReference type="EMBL" id="GIKN01007710">
    <property type="protein sequence ID" value="NIE49983.1"/>
    <property type="molecule type" value="Transcribed_RNA"/>
</dbReference>
<reference evidence="2" key="1">
    <citation type="submission" date="2020-03" db="EMBL/GenBank/DDBJ databases">
        <title>A transcriptome and proteome of the tick Rhipicephalus microplus shaped by the genetic composition of its hosts and developmental stage.</title>
        <authorList>
            <person name="Garcia G.R."/>
            <person name="Ribeiro J.M.C."/>
            <person name="Maruyama S.R."/>
            <person name="Gardinasse L.G."/>
            <person name="Nelson K."/>
            <person name="Ferreira B.R."/>
            <person name="Andrade T.G."/>
            <person name="Santos I.K.F.M."/>
        </authorList>
    </citation>
    <scope>NUCLEOTIDE SEQUENCE</scope>
    <source>
        <strain evidence="2">NSGR</strain>
        <tissue evidence="2">Salivary glands</tissue>
    </source>
</reference>
<proteinExistence type="predicted"/>
<feature type="region of interest" description="Disordered" evidence="1">
    <location>
        <begin position="119"/>
        <end position="141"/>
    </location>
</feature>
<evidence type="ECO:0000313" key="2">
    <source>
        <dbReference type="EMBL" id="NIE49983.1"/>
    </source>
</evidence>
<evidence type="ECO:0000256" key="1">
    <source>
        <dbReference type="SAM" id="MobiDB-lite"/>
    </source>
</evidence>
<organism evidence="2">
    <name type="scientific">Rhipicephalus microplus</name>
    <name type="common">Cattle tick</name>
    <name type="synonym">Boophilus microplus</name>
    <dbReference type="NCBI Taxonomy" id="6941"/>
    <lineage>
        <taxon>Eukaryota</taxon>
        <taxon>Metazoa</taxon>
        <taxon>Ecdysozoa</taxon>
        <taxon>Arthropoda</taxon>
        <taxon>Chelicerata</taxon>
        <taxon>Arachnida</taxon>
        <taxon>Acari</taxon>
        <taxon>Parasitiformes</taxon>
        <taxon>Ixodida</taxon>
        <taxon>Ixodoidea</taxon>
        <taxon>Ixodidae</taxon>
        <taxon>Rhipicephalinae</taxon>
        <taxon>Rhipicephalus</taxon>
        <taxon>Boophilus</taxon>
    </lineage>
</organism>
<protein>
    <submittedName>
        <fullName evidence="2">Uncharacterized protein</fullName>
    </submittedName>
</protein>
<accession>A0A6G5AI71</accession>
<dbReference type="AlphaFoldDB" id="A0A6G5AI71"/>